<dbReference type="InterPro" id="IPR040201">
    <property type="entry name" value="Mrg3-like"/>
</dbReference>
<name>A0A1Y1UFM4_9TREE</name>
<evidence type="ECO:0000313" key="2">
    <source>
        <dbReference type="EMBL" id="ORX36314.1"/>
    </source>
</evidence>
<accession>A0A1Y1UFM4</accession>
<keyword evidence="1" id="KW-0472">Membrane</keyword>
<proteinExistence type="predicted"/>
<keyword evidence="1" id="KW-1133">Transmembrane helix</keyword>
<dbReference type="OrthoDB" id="10050400at2759"/>
<dbReference type="PANTHER" id="PTHR28142:SF1">
    <property type="entry name" value="MITOCHONDRIAL INNER MEMBRANE I-AAA PROTEASE SUPERCOMPLEX SUBUNIT MGR3-RELATED"/>
    <property type="match status" value="1"/>
</dbReference>
<organism evidence="2 3">
    <name type="scientific">Kockovaella imperatae</name>
    <dbReference type="NCBI Taxonomy" id="4999"/>
    <lineage>
        <taxon>Eukaryota</taxon>
        <taxon>Fungi</taxon>
        <taxon>Dikarya</taxon>
        <taxon>Basidiomycota</taxon>
        <taxon>Agaricomycotina</taxon>
        <taxon>Tremellomycetes</taxon>
        <taxon>Tremellales</taxon>
        <taxon>Cuniculitremaceae</taxon>
        <taxon>Kockovaella</taxon>
    </lineage>
</organism>
<dbReference type="STRING" id="4999.A0A1Y1UFM4"/>
<reference evidence="2 3" key="1">
    <citation type="submission" date="2017-03" db="EMBL/GenBank/DDBJ databases">
        <title>Widespread Adenine N6-methylation of Active Genes in Fungi.</title>
        <authorList>
            <consortium name="DOE Joint Genome Institute"/>
            <person name="Mondo S.J."/>
            <person name="Dannebaum R.O."/>
            <person name="Kuo R.C."/>
            <person name="Louie K.B."/>
            <person name="Bewick A.J."/>
            <person name="Labutti K."/>
            <person name="Haridas S."/>
            <person name="Kuo A."/>
            <person name="Salamov A."/>
            <person name="Ahrendt S.R."/>
            <person name="Lau R."/>
            <person name="Bowen B.P."/>
            <person name="Lipzen A."/>
            <person name="Sullivan W."/>
            <person name="Andreopoulos W.B."/>
            <person name="Clum A."/>
            <person name="Lindquist E."/>
            <person name="Daum C."/>
            <person name="Northen T.R."/>
            <person name="Ramamoorthy G."/>
            <person name="Schmitz R.J."/>
            <person name="Gryganskyi A."/>
            <person name="Culley D."/>
            <person name="Magnuson J."/>
            <person name="James T.Y."/>
            <person name="O'Malley M.A."/>
            <person name="Stajich J.E."/>
            <person name="Spatafora J.W."/>
            <person name="Visel A."/>
            <person name="Grigoriev I.V."/>
        </authorList>
    </citation>
    <scope>NUCLEOTIDE SEQUENCE [LARGE SCALE GENOMIC DNA]</scope>
    <source>
        <strain evidence="2 3">NRRL Y-17943</strain>
    </source>
</reference>
<dbReference type="InterPro" id="IPR011990">
    <property type="entry name" value="TPR-like_helical_dom_sf"/>
</dbReference>
<protein>
    <submittedName>
        <fullName evidence="2">Uncharacterized protein</fullName>
    </submittedName>
</protein>
<sequence length="471" mass="51603">MMGDKSITALRAFCRGPSRMTTRVLSARTVPAGPRRTAVIEPMARFNSTLSGPPPDAGRKSRIKVHPIFWVAIGTILLYPTYMIVDYLASARTYPPAVRKPLREAVRHRYYGEIEEAEENFQKALEISLGLPASDFGPDALIKLSGLFAEYAKLLETSGQSFRAYRKLIEALDLFGPHALSANPLERISGEWSGCQPLSQEDHLRVIALHQKLGQLALQLATSARVYPYPRDLSATVQSGPTSFMDAAEYHLSSAVTALLRIGLATAPQSAEKSKNEEPVVVGRDLQLPSGSSSQLEGLIDRQGLGITMEALAEVYARKGQFEYAQQLLLQAISTLLPPNETKPLPRDRCQAAMLMTSISGHSHQSTSKDARKISRSWAVRAIELTNGAMEDAKGALDEESAKQICGRAASVALFNLGMMAELDSDIPKALDRFSKSLARAREIKFTQGEIQSSEAIKRIRYSKDGKWSGS</sequence>
<evidence type="ECO:0000313" key="3">
    <source>
        <dbReference type="Proteomes" id="UP000193218"/>
    </source>
</evidence>
<dbReference type="SUPFAM" id="SSF48452">
    <property type="entry name" value="TPR-like"/>
    <property type="match status" value="1"/>
</dbReference>
<keyword evidence="1" id="KW-0812">Transmembrane</keyword>
<dbReference type="PANTHER" id="PTHR28142">
    <property type="entry name" value="MITOCHONDRIAL INNER MEMBRANE I-AAA PROTEASE SUPERCOMPLEX SUBUNIT MGR3-RELATED"/>
    <property type="match status" value="1"/>
</dbReference>
<dbReference type="EMBL" id="NBSH01000008">
    <property type="protein sequence ID" value="ORX36314.1"/>
    <property type="molecule type" value="Genomic_DNA"/>
</dbReference>
<comment type="caution">
    <text evidence="2">The sequence shown here is derived from an EMBL/GenBank/DDBJ whole genome shotgun (WGS) entry which is preliminary data.</text>
</comment>
<dbReference type="Proteomes" id="UP000193218">
    <property type="component" value="Unassembled WGS sequence"/>
</dbReference>
<dbReference type="InParanoid" id="A0A1Y1UFM4"/>
<dbReference type="Gene3D" id="1.25.40.10">
    <property type="entry name" value="Tetratricopeptide repeat domain"/>
    <property type="match status" value="1"/>
</dbReference>
<evidence type="ECO:0000256" key="1">
    <source>
        <dbReference type="SAM" id="Phobius"/>
    </source>
</evidence>
<dbReference type="RefSeq" id="XP_021870415.1">
    <property type="nucleotide sequence ID" value="XM_022016108.1"/>
</dbReference>
<feature type="transmembrane region" description="Helical" evidence="1">
    <location>
        <begin position="68"/>
        <end position="89"/>
    </location>
</feature>
<gene>
    <name evidence="2" type="ORF">BD324DRAFT_628268</name>
</gene>
<dbReference type="AlphaFoldDB" id="A0A1Y1UFM4"/>
<keyword evidence="3" id="KW-1185">Reference proteome</keyword>
<dbReference type="GeneID" id="33557917"/>